<dbReference type="SUPFAM" id="SSF47473">
    <property type="entry name" value="EF-hand"/>
    <property type="match status" value="1"/>
</dbReference>
<gene>
    <name evidence="3" type="ORF">PCOR1329_LOCUS61102</name>
</gene>
<dbReference type="Pfam" id="PF13833">
    <property type="entry name" value="EF-hand_8"/>
    <property type="match status" value="1"/>
</dbReference>
<evidence type="ECO:0000313" key="4">
    <source>
        <dbReference type="Proteomes" id="UP001189429"/>
    </source>
</evidence>
<keyword evidence="1" id="KW-0106">Calcium</keyword>
<name>A0ABN9VTQ9_9DINO</name>
<accession>A0ABN9VTQ9</accession>
<organism evidence="3 4">
    <name type="scientific">Prorocentrum cordatum</name>
    <dbReference type="NCBI Taxonomy" id="2364126"/>
    <lineage>
        <taxon>Eukaryota</taxon>
        <taxon>Sar</taxon>
        <taxon>Alveolata</taxon>
        <taxon>Dinophyceae</taxon>
        <taxon>Prorocentrales</taxon>
        <taxon>Prorocentraceae</taxon>
        <taxon>Prorocentrum</taxon>
    </lineage>
</organism>
<evidence type="ECO:0000256" key="1">
    <source>
        <dbReference type="ARBA" id="ARBA00022837"/>
    </source>
</evidence>
<protein>
    <recommendedName>
        <fullName evidence="2">EF-hand domain-containing protein</fullName>
    </recommendedName>
</protein>
<feature type="domain" description="EF-hand" evidence="2">
    <location>
        <begin position="56"/>
        <end position="91"/>
    </location>
</feature>
<dbReference type="PROSITE" id="PS00018">
    <property type="entry name" value="EF_HAND_1"/>
    <property type="match status" value="1"/>
</dbReference>
<keyword evidence="4" id="KW-1185">Reference proteome</keyword>
<proteinExistence type="predicted"/>
<dbReference type="InterPro" id="IPR018247">
    <property type="entry name" value="EF_Hand_1_Ca_BS"/>
</dbReference>
<dbReference type="InterPro" id="IPR011992">
    <property type="entry name" value="EF-hand-dom_pair"/>
</dbReference>
<dbReference type="SMART" id="SM00054">
    <property type="entry name" value="EFh"/>
    <property type="match status" value="2"/>
</dbReference>
<dbReference type="EMBL" id="CAUYUJ010017679">
    <property type="protein sequence ID" value="CAK0876911.1"/>
    <property type="molecule type" value="Genomic_DNA"/>
</dbReference>
<reference evidence="3" key="1">
    <citation type="submission" date="2023-10" db="EMBL/GenBank/DDBJ databases">
        <authorList>
            <person name="Chen Y."/>
            <person name="Shah S."/>
            <person name="Dougan E. K."/>
            <person name="Thang M."/>
            <person name="Chan C."/>
        </authorList>
    </citation>
    <scope>NUCLEOTIDE SEQUENCE [LARGE SCALE GENOMIC DNA]</scope>
</reference>
<evidence type="ECO:0000313" key="3">
    <source>
        <dbReference type="EMBL" id="CAK0876911.1"/>
    </source>
</evidence>
<dbReference type="Gene3D" id="1.10.238.10">
    <property type="entry name" value="EF-hand"/>
    <property type="match status" value="1"/>
</dbReference>
<dbReference type="InterPro" id="IPR002048">
    <property type="entry name" value="EF_hand_dom"/>
</dbReference>
<evidence type="ECO:0000259" key="2">
    <source>
        <dbReference type="PROSITE" id="PS50222"/>
    </source>
</evidence>
<sequence length="126" mass="14565">MLFVEKQKREDRARESQLLHLLNAIDDNHDNIITFQEFCDCLERQDIIDYFSALHVDIEDAKQFFPLLDEDGCGQVDLIQFVTGMEKLRGEARSADIHIVLHQNRKVMTMLNKLMKLLGGQGDVTC</sequence>
<dbReference type="PROSITE" id="PS50222">
    <property type="entry name" value="EF_HAND_2"/>
    <property type="match status" value="2"/>
</dbReference>
<comment type="caution">
    <text evidence="3">The sequence shown here is derived from an EMBL/GenBank/DDBJ whole genome shotgun (WGS) entry which is preliminary data.</text>
</comment>
<dbReference type="Proteomes" id="UP001189429">
    <property type="component" value="Unassembled WGS sequence"/>
</dbReference>
<feature type="domain" description="EF-hand" evidence="2">
    <location>
        <begin position="13"/>
        <end position="48"/>
    </location>
</feature>